<sequence length="167" mass="18361">MTALAETGPRQSSSQRPFRVLLADTGLHVREQLTGLLAQQAVEVLTADDGFDVLCRLPELRPDLLLVASALPRLSGTQVCSLVRQCPDFKNLTIILMGDEHNLLDEVRAELAGADGCLHMPFRLAELQEALAQVRPRQADPVVDTVGEPAREPAREPVREPVREKAR</sequence>
<dbReference type="AlphaFoldDB" id="A0A0F9W6X5"/>
<comment type="caution">
    <text evidence="4">The sequence shown here is derived from an EMBL/GenBank/DDBJ whole genome shotgun (WGS) entry which is preliminary data.</text>
</comment>
<dbReference type="InterPro" id="IPR001789">
    <property type="entry name" value="Sig_transdc_resp-reg_receiver"/>
</dbReference>
<dbReference type="GO" id="GO:0000160">
    <property type="term" value="P:phosphorelay signal transduction system"/>
    <property type="evidence" value="ECO:0007669"/>
    <property type="project" value="InterPro"/>
</dbReference>
<evidence type="ECO:0000313" key="4">
    <source>
        <dbReference type="EMBL" id="KKO12105.1"/>
    </source>
</evidence>
<evidence type="ECO:0000259" key="3">
    <source>
        <dbReference type="PROSITE" id="PS50110"/>
    </source>
</evidence>
<dbReference type="Pfam" id="PF00072">
    <property type="entry name" value="Response_reg"/>
    <property type="match status" value="1"/>
</dbReference>
<dbReference type="SUPFAM" id="SSF52172">
    <property type="entry name" value="CheY-like"/>
    <property type="match status" value="1"/>
</dbReference>
<dbReference type="PANTHER" id="PTHR44591">
    <property type="entry name" value="STRESS RESPONSE REGULATOR PROTEIN 1"/>
    <property type="match status" value="1"/>
</dbReference>
<dbReference type="SMART" id="SM00448">
    <property type="entry name" value="REC"/>
    <property type="match status" value="1"/>
</dbReference>
<keyword evidence="1" id="KW-0597">Phosphoprotein</keyword>
<evidence type="ECO:0000256" key="2">
    <source>
        <dbReference type="SAM" id="MobiDB-lite"/>
    </source>
</evidence>
<protein>
    <recommendedName>
        <fullName evidence="3">Response regulatory domain-containing protein</fullName>
    </recommendedName>
</protein>
<proteinExistence type="predicted"/>
<feature type="region of interest" description="Disordered" evidence="2">
    <location>
        <begin position="136"/>
        <end position="167"/>
    </location>
</feature>
<dbReference type="InterPro" id="IPR050595">
    <property type="entry name" value="Bact_response_regulator"/>
</dbReference>
<dbReference type="PANTHER" id="PTHR44591:SF23">
    <property type="entry name" value="CHEY SUBFAMILY"/>
    <property type="match status" value="1"/>
</dbReference>
<evidence type="ECO:0000256" key="1">
    <source>
        <dbReference type="ARBA" id="ARBA00022553"/>
    </source>
</evidence>
<dbReference type="EMBL" id="LAZR01000001">
    <property type="protein sequence ID" value="KKO12105.1"/>
    <property type="molecule type" value="Genomic_DNA"/>
</dbReference>
<organism evidence="4">
    <name type="scientific">marine sediment metagenome</name>
    <dbReference type="NCBI Taxonomy" id="412755"/>
    <lineage>
        <taxon>unclassified sequences</taxon>
        <taxon>metagenomes</taxon>
        <taxon>ecological metagenomes</taxon>
    </lineage>
</organism>
<accession>A0A0F9W6X5</accession>
<name>A0A0F9W6X5_9ZZZZ</name>
<gene>
    <name evidence="4" type="ORF">LCGC14_0001130</name>
</gene>
<reference evidence="4" key="1">
    <citation type="journal article" date="2015" name="Nature">
        <title>Complex archaea that bridge the gap between prokaryotes and eukaryotes.</title>
        <authorList>
            <person name="Spang A."/>
            <person name="Saw J.H."/>
            <person name="Jorgensen S.L."/>
            <person name="Zaremba-Niedzwiedzka K."/>
            <person name="Martijn J."/>
            <person name="Lind A.E."/>
            <person name="van Eijk R."/>
            <person name="Schleper C."/>
            <person name="Guy L."/>
            <person name="Ettema T.J."/>
        </authorList>
    </citation>
    <scope>NUCLEOTIDE SEQUENCE</scope>
</reference>
<dbReference type="Gene3D" id="3.40.50.2300">
    <property type="match status" value="1"/>
</dbReference>
<feature type="domain" description="Response regulatory" evidence="3">
    <location>
        <begin position="19"/>
        <end position="135"/>
    </location>
</feature>
<feature type="compositionally biased region" description="Basic and acidic residues" evidence="2">
    <location>
        <begin position="149"/>
        <end position="167"/>
    </location>
</feature>
<dbReference type="PROSITE" id="PS50110">
    <property type="entry name" value="RESPONSE_REGULATORY"/>
    <property type="match status" value="1"/>
</dbReference>
<dbReference type="InterPro" id="IPR011006">
    <property type="entry name" value="CheY-like_superfamily"/>
</dbReference>